<dbReference type="InterPro" id="IPR001867">
    <property type="entry name" value="OmpR/PhoB-type_DNA-bd"/>
</dbReference>
<evidence type="ECO:0000313" key="6">
    <source>
        <dbReference type="Proteomes" id="UP000291142"/>
    </source>
</evidence>
<dbReference type="Pfam" id="PF00486">
    <property type="entry name" value="Trans_reg_C"/>
    <property type="match status" value="1"/>
</dbReference>
<dbReference type="GO" id="GO:0000160">
    <property type="term" value="P:phosphorelay signal transduction system"/>
    <property type="evidence" value="ECO:0007669"/>
    <property type="project" value="InterPro"/>
</dbReference>
<evidence type="ECO:0000256" key="2">
    <source>
        <dbReference type="PROSITE-ProRule" id="PRU01091"/>
    </source>
</evidence>
<organism evidence="5 6">
    <name type="scientific">Hyunsoonleella flava</name>
    <dbReference type="NCBI Taxonomy" id="2527939"/>
    <lineage>
        <taxon>Bacteria</taxon>
        <taxon>Pseudomonadati</taxon>
        <taxon>Bacteroidota</taxon>
        <taxon>Flavobacteriia</taxon>
        <taxon>Flavobacteriales</taxon>
        <taxon>Flavobacteriaceae</taxon>
    </lineage>
</organism>
<dbReference type="Proteomes" id="UP000291142">
    <property type="component" value="Unassembled WGS sequence"/>
</dbReference>
<evidence type="ECO:0000256" key="1">
    <source>
        <dbReference type="ARBA" id="ARBA00023125"/>
    </source>
</evidence>
<dbReference type="GO" id="GO:0003677">
    <property type="term" value="F:DNA binding"/>
    <property type="evidence" value="ECO:0007669"/>
    <property type="project" value="UniProtKB-UniRule"/>
</dbReference>
<gene>
    <name evidence="5" type="ORF">EYD45_02255</name>
</gene>
<reference evidence="5 6" key="1">
    <citation type="submission" date="2019-02" db="EMBL/GenBank/DDBJ databases">
        <title>Hyunsoonleella sp., isolated from marine sediment.</title>
        <authorList>
            <person name="Liu B.-T."/>
        </authorList>
    </citation>
    <scope>NUCLEOTIDE SEQUENCE [LARGE SCALE GENOMIC DNA]</scope>
    <source>
        <strain evidence="5 6">T58</strain>
    </source>
</reference>
<dbReference type="InterPro" id="IPR016032">
    <property type="entry name" value="Sig_transdc_resp-reg_C-effctor"/>
</dbReference>
<keyword evidence="3" id="KW-1133">Transmembrane helix</keyword>
<name>A0A4V2JAK2_9FLAO</name>
<dbReference type="SUPFAM" id="SSF46894">
    <property type="entry name" value="C-terminal effector domain of the bipartite response regulators"/>
    <property type="match status" value="1"/>
</dbReference>
<dbReference type="SMART" id="SM00862">
    <property type="entry name" value="Trans_reg_C"/>
    <property type="match status" value="1"/>
</dbReference>
<keyword evidence="3" id="KW-0812">Transmembrane</keyword>
<dbReference type="OrthoDB" id="7556122at2"/>
<proteinExistence type="predicted"/>
<protein>
    <submittedName>
        <fullName evidence="5">Winged helix family transcriptional regulator</fullName>
    </submittedName>
</protein>
<sequence length="301" mass="34406">MSTIVKIEEIVCYLHQIMIKSTFFMKQIATAIAFVCFCFSCTNDSIKHSDKRIKIALRDIGDKLLLMSKDSVSVVKPVIALTDNTYQLSFEKALVINPDSLVSTVKTSFKKANISEHYITEVLECHRNEVAYSYEIKFDMEQSLVPCSGRELQKACYTIQIQFTEPVIKVSKLFYVFAPLILVAVAFFLFRKNPKSEVKSISGGFNTIGHFKFYPEQNKLVKEAEEITLSKKECELLAIFVARPNEIIKREELTKRVWEDNGVVVGRSLDTYISKLRKKLQTDETIKLTNVHGVGYKLEIT</sequence>
<dbReference type="Gene3D" id="1.10.10.10">
    <property type="entry name" value="Winged helix-like DNA-binding domain superfamily/Winged helix DNA-binding domain"/>
    <property type="match status" value="1"/>
</dbReference>
<feature type="DNA-binding region" description="OmpR/PhoB-type" evidence="2">
    <location>
        <begin position="203"/>
        <end position="300"/>
    </location>
</feature>
<dbReference type="InterPro" id="IPR036388">
    <property type="entry name" value="WH-like_DNA-bd_sf"/>
</dbReference>
<keyword evidence="6" id="KW-1185">Reference proteome</keyword>
<dbReference type="EMBL" id="SIRT01000001">
    <property type="protein sequence ID" value="TBN06726.1"/>
    <property type="molecule type" value="Genomic_DNA"/>
</dbReference>
<dbReference type="AlphaFoldDB" id="A0A4V2JAK2"/>
<keyword evidence="1 2" id="KW-0238">DNA-binding</keyword>
<comment type="caution">
    <text evidence="5">The sequence shown here is derived from an EMBL/GenBank/DDBJ whole genome shotgun (WGS) entry which is preliminary data.</text>
</comment>
<dbReference type="CDD" id="cd00383">
    <property type="entry name" value="trans_reg_C"/>
    <property type="match status" value="1"/>
</dbReference>
<evidence type="ECO:0000256" key="3">
    <source>
        <dbReference type="SAM" id="Phobius"/>
    </source>
</evidence>
<dbReference type="PROSITE" id="PS51755">
    <property type="entry name" value="OMPR_PHOB"/>
    <property type="match status" value="1"/>
</dbReference>
<accession>A0A4V2JAK2</accession>
<evidence type="ECO:0000259" key="4">
    <source>
        <dbReference type="PROSITE" id="PS51755"/>
    </source>
</evidence>
<dbReference type="GO" id="GO:0006355">
    <property type="term" value="P:regulation of DNA-templated transcription"/>
    <property type="evidence" value="ECO:0007669"/>
    <property type="project" value="InterPro"/>
</dbReference>
<feature type="transmembrane region" description="Helical" evidence="3">
    <location>
        <begin position="173"/>
        <end position="190"/>
    </location>
</feature>
<feature type="domain" description="OmpR/PhoB-type" evidence="4">
    <location>
        <begin position="203"/>
        <end position="300"/>
    </location>
</feature>
<keyword evidence="3" id="KW-0472">Membrane</keyword>
<evidence type="ECO:0000313" key="5">
    <source>
        <dbReference type="EMBL" id="TBN06726.1"/>
    </source>
</evidence>